<organism evidence="8 17">
    <name type="scientific">Canid alphaherpesvirus 1</name>
    <dbReference type="NCBI Taxonomy" id="170325"/>
    <lineage>
        <taxon>Viruses</taxon>
        <taxon>Duplodnaviria</taxon>
        <taxon>Heunggongvirae</taxon>
        <taxon>Peploviricota</taxon>
        <taxon>Herviviricetes</taxon>
        <taxon>Herpesvirales</taxon>
        <taxon>Orthoherpesviridae</taxon>
        <taxon>Alphaherpesvirinae</taxon>
        <taxon>Varicellovirus</taxon>
        <taxon>Varicellovirus canidalpha1</taxon>
    </lineage>
</organism>
<dbReference type="EMBL" id="MW353132">
    <property type="protein sequence ID" value="QQL09001.1"/>
    <property type="molecule type" value="Genomic_DNA"/>
</dbReference>
<keyword evidence="4" id="KW-1048">Host nucleus</keyword>
<comment type="similarity">
    <text evidence="3">Belongs to the alphaherpesvirinae HHV-1 UL55 family.</text>
</comment>
<evidence type="ECO:0000313" key="16">
    <source>
        <dbReference type="EMBL" id="QQL09525.1"/>
    </source>
</evidence>
<evidence type="ECO:0000256" key="2">
    <source>
        <dbReference type="ARBA" id="ARBA00004535"/>
    </source>
</evidence>
<evidence type="ECO:0000313" key="11">
    <source>
        <dbReference type="EMBL" id="QQL08550.1"/>
    </source>
</evidence>
<dbReference type="EMBL" id="MW353136">
    <property type="protein sequence ID" value="QQL09301.1"/>
    <property type="molecule type" value="Genomic_DNA"/>
</dbReference>
<evidence type="ECO:0000256" key="5">
    <source>
        <dbReference type="ARBA" id="ARBA00022580"/>
    </source>
</evidence>
<dbReference type="EMBL" id="KY057364">
    <property type="protein sequence ID" value="ARE29808.1"/>
    <property type="molecule type" value="Genomic_DNA"/>
</dbReference>
<dbReference type="EMBL" id="KT819633">
    <property type="protein sequence ID" value="ALL26036.1"/>
    <property type="molecule type" value="Genomic_DNA"/>
</dbReference>
<keyword evidence="6" id="KW-0946">Virion</keyword>
<evidence type="ECO:0000313" key="15">
    <source>
        <dbReference type="EMBL" id="QQL09451.1"/>
    </source>
</evidence>
<dbReference type="EMBL" id="MW353138">
    <property type="protein sequence ID" value="QQL09451.1"/>
    <property type="molecule type" value="Genomic_DNA"/>
</dbReference>
<reference evidence="11" key="4">
    <citation type="journal article" date="2020" name="Viruses">
        <title>Phylogenomic Analysis of Global Isolates of Canid Alphaherpesvirus 1.</title>
        <authorList>
            <person name="Lewin A.C."/>
            <person name="Coghill L.M."/>
            <person name="Mironovich M."/>
            <person name="Liu C.C."/>
            <person name="Carter R.T."/>
            <person name="Ledbetter E.C."/>
        </authorList>
    </citation>
    <scope>NUCLEOTIDE SEQUENCE</scope>
    <source>
        <strain evidence="14">ELAL-12</strain>
        <strain evidence="15">ELAL-13</strain>
        <strain evidence="16">ELAL-15</strain>
        <strain evidence="11">ELAL-2</strain>
        <strain evidence="12">ELAL-6</strain>
        <strain evidence="13">ELAL-8</strain>
    </source>
</reference>
<accession>A0A172DSG2</accession>
<dbReference type="Pfam" id="PF04537">
    <property type="entry name" value="Herpes_UL55"/>
    <property type="match status" value="1"/>
</dbReference>
<dbReference type="EMBL" id="MW353139">
    <property type="protein sequence ID" value="QQL09525.1"/>
    <property type="molecule type" value="Genomic_DNA"/>
</dbReference>
<dbReference type="GO" id="GO:0044204">
    <property type="term" value="C:host cell nuclear matrix"/>
    <property type="evidence" value="ECO:0007669"/>
    <property type="project" value="UniProtKB-SubCell"/>
</dbReference>
<keyword evidence="5" id="KW-0920">Virion tegument</keyword>
<dbReference type="Proteomes" id="UP000130192">
    <property type="component" value="Genome"/>
</dbReference>
<evidence type="ECO:0000313" key="13">
    <source>
        <dbReference type="EMBL" id="QQL09001.1"/>
    </source>
</evidence>
<dbReference type="EMBL" id="MW353126">
    <property type="protein sequence ID" value="QQL08550.1"/>
    <property type="molecule type" value="Genomic_DNA"/>
</dbReference>
<evidence type="ECO:0000256" key="6">
    <source>
        <dbReference type="ARBA" id="ARBA00022844"/>
    </source>
</evidence>
<dbReference type="OrthoDB" id="14721at10239"/>
<dbReference type="EMBL" id="KT819631">
    <property type="protein sequence ID" value="ALL25880.1"/>
    <property type="molecule type" value="Genomic_DNA"/>
</dbReference>
<evidence type="ECO:0000313" key="10">
    <source>
        <dbReference type="EMBL" id="ARE29808.1"/>
    </source>
</evidence>
<dbReference type="EMBL" id="MW353130">
    <property type="protein sequence ID" value="QQL08850.1"/>
    <property type="molecule type" value="Genomic_DNA"/>
</dbReference>
<dbReference type="InterPro" id="IPR007622">
    <property type="entry name" value="Herpes_UL55"/>
</dbReference>
<reference evidence="8" key="1">
    <citation type="submission" date="2015-09" db="EMBL/GenBank/DDBJ databases">
        <authorList>
            <person name="Jackson K.R."/>
            <person name="Lunt B.L."/>
            <person name="Fisher J.N.B."/>
            <person name="Gardner A.V."/>
            <person name="Bailey M.E."/>
            <person name="Deus L.M."/>
            <person name="Earl A.S."/>
            <person name="Gibby P.D."/>
            <person name="Hartmann K.A."/>
            <person name="Liu J.E."/>
            <person name="Manci A.M."/>
            <person name="Nielsen D.A."/>
            <person name="Solomon M.B."/>
            <person name="Breakwell D.P."/>
            <person name="Burnett S.H."/>
            <person name="Grose J.H."/>
        </authorList>
    </citation>
    <scope>NUCLEOTIDE SEQUENCE</scope>
    <source>
        <strain evidence="9">0194</strain>
        <strain evidence="7">V1154</strain>
        <strain evidence="8">V777</strain>
    </source>
</reference>
<sequence>MSTKDRSHAVVNNRDYEEASDCKLELLVEINHVVSPQAIDVNWDSWIGTNVPIRSPSFLDNRSYTLRSKCNTLHHLHAFIIGVYNTKDNKQLPLGDLQNFCSLLNNPKILKEMLSKYNICAAPFSAATQHNTDCEGVSCTISGIGFHCHCTQPFSLECWSAVNTAAMKILSVGKGITSAKNKRKNKA</sequence>
<gene>
    <name evidence="8" type="primary">UL55</name>
    <name evidence="11" type="ORF">A8B60_gp03</name>
</gene>
<reference evidence="8 18" key="2">
    <citation type="journal article" date="2016" name="PLoS ONE">
        <title>Genome Sequence of Canine Herpesvirus.</title>
        <authorList>
            <person name="Papageorgiou K.V."/>
            <person name="Suarez N.M."/>
            <person name="Wilkie G.S."/>
            <person name="McDonald M."/>
            <person name="Graham E.M."/>
            <person name="Davison A.J."/>
        </authorList>
    </citation>
    <scope>NUCLEOTIDE SEQUENCE [LARGE SCALE GENOMIC DNA]</scope>
    <source>
        <strain evidence="9">0194</strain>
        <strain evidence="7">V1154</strain>
        <strain evidence="8">V777</strain>
    </source>
</reference>
<dbReference type="GO" id="GO:0019033">
    <property type="term" value="C:viral tegument"/>
    <property type="evidence" value="ECO:0007669"/>
    <property type="project" value="UniProtKB-SubCell"/>
</dbReference>
<dbReference type="KEGG" id="vg:27815387"/>
<dbReference type="GO" id="GO:0019058">
    <property type="term" value="P:viral life cycle"/>
    <property type="evidence" value="ECO:0007669"/>
    <property type="project" value="InterPro"/>
</dbReference>
<dbReference type="RefSeq" id="YP_009252230.1">
    <property type="nucleotide sequence ID" value="NC_030117.1"/>
</dbReference>
<evidence type="ECO:0000256" key="3">
    <source>
        <dbReference type="ARBA" id="ARBA00009538"/>
    </source>
</evidence>
<evidence type="ECO:0000313" key="9">
    <source>
        <dbReference type="EMBL" id="ALL26036.1"/>
    </source>
</evidence>
<evidence type="ECO:0000256" key="1">
    <source>
        <dbReference type="ARBA" id="ARBA00004428"/>
    </source>
</evidence>
<name>A0A172DSG2_9ALPH</name>
<dbReference type="EMBL" id="KT819632">
    <property type="protein sequence ID" value="ALL25960.1"/>
    <property type="molecule type" value="Genomic_DNA"/>
</dbReference>
<evidence type="ECO:0000313" key="7">
    <source>
        <dbReference type="EMBL" id="ALL25880.1"/>
    </source>
</evidence>
<evidence type="ECO:0000256" key="4">
    <source>
        <dbReference type="ARBA" id="ARBA00022562"/>
    </source>
</evidence>
<dbReference type="Proteomes" id="UP000138111">
    <property type="component" value="Segment"/>
</dbReference>
<evidence type="ECO:0000313" key="12">
    <source>
        <dbReference type="EMBL" id="QQL08850.1"/>
    </source>
</evidence>
<protein>
    <submittedName>
        <fullName evidence="8">Nuclear protein UL55</fullName>
    </submittedName>
</protein>
<reference evidence="10" key="3">
    <citation type="journal article" date="2018" name="Aust. Vet. J.">
        <title>Genome sequence of an Australian strain of canid alphaherpesvirus 1.</title>
        <authorList>
            <person name="Sarker S."/>
            <person name="Das S."/>
            <person name="Helbig K."/>
            <person name="Peters A."/>
            <person name="Raidal S.R."/>
        </authorList>
    </citation>
    <scope>NUCLEOTIDE SEQUENCE</scope>
    <source>
        <strain evidence="10">15-4016-NSW</strain>
    </source>
</reference>
<evidence type="ECO:0000313" key="18">
    <source>
        <dbReference type="Proteomes" id="UP000138111"/>
    </source>
</evidence>
<evidence type="ECO:0000313" key="17">
    <source>
        <dbReference type="Proteomes" id="UP000130192"/>
    </source>
</evidence>
<evidence type="ECO:0000313" key="14">
    <source>
        <dbReference type="EMBL" id="QQL09301.1"/>
    </source>
</evidence>
<keyword evidence="18" id="KW-1185">Reference proteome</keyword>
<evidence type="ECO:0000313" key="8">
    <source>
        <dbReference type="EMBL" id="ALL25960.1"/>
    </source>
</evidence>
<comment type="subcellular location">
    <subcellularLocation>
        <location evidence="1">Host nucleus matrix</location>
    </subcellularLocation>
    <subcellularLocation>
        <location evidence="2">Virion tegument</location>
    </subcellularLocation>
</comment>
<proteinExistence type="inferred from homology"/>
<dbReference type="GeneID" id="27815387"/>